<evidence type="ECO:0000256" key="2">
    <source>
        <dbReference type="ARBA" id="ARBA00022737"/>
    </source>
</evidence>
<dbReference type="SUPFAM" id="SSF82171">
    <property type="entry name" value="DPP6 N-terminal domain-like"/>
    <property type="match status" value="1"/>
</dbReference>
<dbReference type="Pfam" id="PF00400">
    <property type="entry name" value="WD40"/>
    <property type="match status" value="6"/>
</dbReference>
<evidence type="ECO:0000256" key="1">
    <source>
        <dbReference type="ARBA" id="ARBA00022574"/>
    </source>
</evidence>
<organism evidence="5">
    <name type="scientific">Guillardia theta (strain CCMP2712)</name>
    <name type="common">Cryptophyte</name>
    <dbReference type="NCBI Taxonomy" id="905079"/>
    <lineage>
        <taxon>Eukaryota</taxon>
        <taxon>Cryptophyceae</taxon>
        <taxon>Pyrenomonadales</taxon>
        <taxon>Geminigeraceae</taxon>
        <taxon>Guillardia</taxon>
    </lineage>
</organism>
<dbReference type="eggNOG" id="KOG0273">
    <property type="taxonomic scope" value="Eukaryota"/>
</dbReference>
<sequence>MLIPAGNHKNYTGAATNGTKWIAWCSNLAIYVAAIDSWQIKHIIAHYLNAITSFEFSPNAEDLLVCTSLDNVVTIWNVSTEEGLYSLKLDSAPLQAQWCKTEPDKISIYTENGILRIWNFMDDVVHVYKDVNHSSVNVLRWSSNVLGAALVLAAGHADSSISFVDVTQKRVKRLKCQDKSNGGHEGGVNDFKWDPLSTSYGIAAFGSGTLSLIDYEKMEQIKTFEKSPGGIKCVEWNKSSPGTFFTVSGTHASMRMWNVSQHVPLQIFKLGYYGFRSISMLPNGSQLLVGGAEGDVGVFDVSKKKWVHQFEVGHSETIFACEFAPNNKNILATGSFDGVIKLWDVTTFRCIATMKPQGGGTLGIIYSLAWSSLPDDHRIACSTSQGYVHIFETEGKSKGALVLQRKNHKGLVYCVGWSPHRDLLASGGEDGYCVLYHPQPDESASPSWMGKGLKEPHAPSPLLSTTCLDWGVRLFDVQDPANYQKLKEFRHHSAKAFSVKFSPLVPGLLASSSDDCRVAVWRVEEEKKVVVLEGHTNKTRALSWHYEIPFILLSGSWDGCIRVWDIRGSGSCLLVVMDHHADVYGLSSHPERPFLFASSSRDTTLRFWSAEQLTPSIHLRAVVSNDWRGDGIAGPLPANLEEQDATCLCGSGAAKLAEQLGACKSDLERWALKCSFLLFPDGVQELFCIMDNSESRVPLLVDNRVMHAKSILPWLLRKAQELEQARGGFAGIGRMTRNEAMVKAANIYARIGYMRQYCDLMVEAGEIEKALLVAPAVSLSYWQDLARKYAGMMAERQEADCVPLLVASGQHGKAAEFLVSHAEDLDSALAIAQANCEHGYERIARAIHASSGQEEQETGKALPTQESAEERLEMRRETVKSMKMRYKSQGQPVLAACVHLAIGEDEEALKVLVDAHELELAIALCTLVRASEGLRHGVSVPAAMQGQREGGGGEDDCAVEL</sequence>
<name>L1JJ61_GUITC</name>
<dbReference type="InterPro" id="IPR011041">
    <property type="entry name" value="Quinoprot_gluc/sorb_DH_b-prop"/>
</dbReference>
<evidence type="ECO:0000313" key="7">
    <source>
        <dbReference type="Proteomes" id="UP000011087"/>
    </source>
</evidence>
<feature type="repeat" description="WD" evidence="3">
    <location>
        <begin position="489"/>
        <end position="531"/>
    </location>
</feature>
<feature type="region of interest" description="Disordered" evidence="4">
    <location>
        <begin position="849"/>
        <end position="868"/>
    </location>
</feature>
<dbReference type="Proteomes" id="UP000011087">
    <property type="component" value="Unassembled WGS sequence"/>
</dbReference>
<dbReference type="OrthoDB" id="2161379at2759"/>
<dbReference type="InterPro" id="IPR020472">
    <property type="entry name" value="WD40_PAC1"/>
</dbReference>
<reference evidence="5 7" key="1">
    <citation type="journal article" date="2012" name="Nature">
        <title>Algal genomes reveal evolutionary mosaicism and the fate of nucleomorphs.</title>
        <authorList>
            <consortium name="DOE Joint Genome Institute"/>
            <person name="Curtis B.A."/>
            <person name="Tanifuji G."/>
            <person name="Burki F."/>
            <person name="Gruber A."/>
            <person name="Irimia M."/>
            <person name="Maruyama S."/>
            <person name="Arias M.C."/>
            <person name="Ball S.G."/>
            <person name="Gile G.H."/>
            <person name="Hirakawa Y."/>
            <person name="Hopkins J.F."/>
            <person name="Kuo A."/>
            <person name="Rensing S.A."/>
            <person name="Schmutz J."/>
            <person name="Symeonidi A."/>
            <person name="Elias M."/>
            <person name="Eveleigh R.J."/>
            <person name="Herman E.K."/>
            <person name="Klute M.J."/>
            <person name="Nakayama T."/>
            <person name="Obornik M."/>
            <person name="Reyes-Prieto A."/>
            <person name="Armbrust E.V."/>
            <person name="Aves S.J."/>
            <person name="Beiko R.G."/>
            <person name="Coutinho P."/>
            <person name="Dacks J.B."/>
            <person name="Durnford D.G."/>
            <person name="Fast N.M."/>
            <person name="Green B.R."/>
            <person name="Grisdale C.J."/>
            <person name="Hempel F."/>
            <person name="Henrissat B."/>
            <person name="Hoppner M.P."/>
            <person name="Ishida K."/>
            <person name="Kim E."/>
            <person name="Koreny L."/>
            <person name="Kroth P.G."/>
            <person name="Liu Y."/>
            <person name="Malik S.B."/>
            <person name="Maier U.G."/>
            <person name="McRose D."/>
            <person name="Mock T."/>
            <person name="Neilson J.A."/>
            <person name="Onodera N.T."/>
            <person name="Poole A.M."/>
            <person name="Pritham E.J."/>
            <person name="Richards T.A."/>
            <person name="Rocap G."/>
            <person name="Roy S.W."/>
            <person name="Sarai C."/>
            <person name="Schaack S."/>
            <person name="Shirato S."/>
            <person name="Slamovits C.H."/>
            <person name="Spencer D.F."/>
            <person name="Suzuki S."/>
            <person name="Worden A.Z."/>
            <person name="Zauner S."/>
            <person name="Barry K."/>
            <person name="Bell C."/>
            <person name="Bharti A.K."/>
            <person name="Crow J.A."/>
            <person name="Grimwood J."/>
            <person name="Kramer R."/>
            <person name="Lindquist E."/>
            <person name="Lucas S."/>
            <person name="Salamov A."/>
            <person name="McFadden G.I."/>
            <person name="Lane C.E."/>
            <person name="Keeling P.J."/>
            <person name="Gray M.W."/>
            <person name="Grigoriev I.V."/>
            <person name="Archibald J.M."/>
        </authorList>
    </citation>
    <scope>NUCLEOTIDE SEQUENCE</scope>
    <source>
        <strain evidence="5 7">CCMP2712</strain>
    </source>
</reference>
<gene>
    <name evidence="5" type="ORF">GUITHDRAFT_136844</name>
</gene>
<accession>L1JJ61</accession>
<dbReference type="InterPro" id="IPR011047">
    <property type="entry name" value="Quinoprotein_ADH-like_sf"/>
</dbReference>
<feature type="repeat" description="WD" evidence="3">
    <location>
        <begin position="576"/>
        <end position="609"/>
    </location>
</feature>
<dbReference type="OMA" id="GVFIWDI"/>
<reference evidence="6" key="3">
    <citation type="submission" date="2015-06" db="UniProtKB">
        <authorList>
            <consortium name="EnsemblProtists"/>
        </authorList>
    </citation>
    <scope>IDENTIFICATION</scope>
</reference>
<dbReference type="SUPFAM" id="SSF50998">
    <property type="entry name" value="Quinoprotein alcohol dehydrogenase-like"/>
    <property type="match status" value="1"/>
</dbReference>
<protein>
    <submittedName>
        <fullName evidence="5 6">Uncharacterized protein</fullName>
    </submittedName>
</protein>
<dbReference type="CDD" id="cd00200">
    <property type="entry name" value="WD40"/>
    <property type="match status" value="1"/>
</dbReference>
<dbReference type="InterPro" id="IPR001680">
    <property type="entry name" value="WD40_rpt"/>
</dbReference>
<feature type="repeat" description="WD" evidence="3">
    <location>
        <begin position="311"/>
        <end position="353"/>
    </location>
</feature>
<dbReference type="SUPFAM" id="SSF50952">
    <property type="entry name" value="Soluble quinoprotein glucose dehydrogenase"/>
    <property type="match status" value="1"/>
</dbReference>
<evidence type="ECO:0000313" key="6">
    <source>
        <dbReference type="EnsemblProtists" id="EKX48332"/>
    </source>
</evidence>
<dbReference type="PANTHER" id="PTHR44464:SF1">
    <property type="entry name" value="WD REPEAT-CONTAINING PROTEIN 17"/>
    <property type="match status" value="1"/>
</dbReference>
<dbReference type="PROSITE" id="PS50294">
    <property type="entry name" value="WD_REPEATS_REGION"/>
    <property type="match status" value="2"/>
</dbReference>
<keyword evidence="7" id="KW-1185">Reference proteome</keyword>
<feature type="repeat" description="WD" evidence="3">
    <location>
        <begin position="532"/>
        <end position="567"/>
    </location>
</feature>
<dbReference type="RefSeq" id="XP_005835312.1">
    <property type="nucleotide sequence ID" value="XM_005835255.1"/>
</dbReference>
<keyword evidence="1 3" id="KW-0853">WD repeat</keyword>
<dbReference type="PROSITE" id="PS50082">
    <property type="entry name" value="WD_REPEATS_2"/>
    <property type="match status" value="5"/>
</dbReference>
<reference evidence="7" key="2">
    <citation type="submission" date="2012-11" db="EMBL/GenBank/DDBJ databases">
        <authorList>
            <person name="Kuo A."/>
            <person name="Curtis B.A."/>
            <person name="Tanifuji G."/>
            <person name="Burki F."/>
            <person name="Gruber A."/>
            <person name="Irimia M."/>
            <person name="Maruyama S."/>
            <person name="Arias M.C."/>
            <person name="Ball S.G."/>
            <person name="Gile G.H."/>
            <person name="Hirakawa Y."/>
            <person name="Hopkins J.F."/>
            <person name="Rensing S.A."/>
            <person name="Schmutz J."/>
            <person name="Symeonidi A."/>
            <person name="Elias M."/>
            <person name="Eveleigh R.J."/>
            <person name="Herman E.K."/>
            <person name="Klute M.J."/>
            <person name="Nakayama T."/>
            <person name="Obornik M."/>
            <person name="Reyes-Prieto A."/>
            <person name="Armbrust E.V."/>
            <person name="Aves S.J."/>
            <person name="Beiko R.G."/>
            <person name="Coutinho P."/>
            <person name="Dacks J.B."/>
            <person name="Durnford D.G."/>
            <person name="Fast N.M."/>
            <person name="Green B.R."/>
            <person name="Grisdale C."/>
            <person name="Hempe F."/>
            <person name="Henrissat B."/>
            <person name="Hoppner M.P."/>
            <person name="Ishida K.-I."/>
            <person name="Kim E."/>
            <person name="Koreny L."/>
            <person name="Kroth P.G."/>
            <person name="Liu Y."/>
            <person name="Malik S.-B."/>
            <person name="Maier U.G."/>
            <person name="McRose D."/>
            <person name="Mock T."/>
            <person name="Neilson J.A."/>
            <person name="Onodera N.T."/>
            <person name="Poole A.M."/>
            <person name="Pritham E.J."/>
            <person name="Richards T.A."/>
            <person name="Rocap G."/>
            <person name="Roy S.W."/>
            <person name="Sarai C."/>
            <person name="Schaack S."/>
            <person name="Shirato S."/>
            <person name="Slamovits C.H."/>
            <person name="Spencer D.F."/>
            <person name="Suzuki S."/>
            <person name="Worden A.Z."/>
            <person name="Zauner S."/>
            <person name="Barry K."/>
            <person name="Bell C."/>
            <person name="Bharti A.K."/>
            <person name="Crow J.A."/>
            <person name="Grimwood J."/>
            <person name="Kramer R."/>
            <person name="Lindquist E."/>
            <person name="Lucas S."/>
            <person name="Salamov A."/>
            <person name="McFadden G.I."/>
            <person name="Lane C.E."/>
            <person name="Keeling P.J."/>
            <person name="Gray M.W."/>
            <person name="Grigoriev I.V."/>
            <person name="Archibald J.M."/>
        </authorList>
    </citation>
    <scope>NUCLEOTIDE SEQUENCE</scope>
    <source>
        <strain evidence="7">CCMP2712</strain>
    </source>
</reference>
<dbReference type="PANTHER" id="PTHR44464">
    <property type="entry name" value="WD REPEAT-CONTAINING PROTEIN 17"/>
    <property type="match status" value="1"/>
</dbReference>
<dbReference type="PRINTS" id="PR00320">
    <property type="entry name" value="GPROTEINBRPT"/>
</dbReference>
<keyword evidence="2" id="KW-0677">Repeat</keyword>
<proteinExistence type="predicted"/>
<dbReference type="EMBL" id="JH992986">
    <property type="protein sequence ID" value="EKX48332.1"/>
    <property type="molecule type" value="Genomic_DNA"/>
</dbReference>
<dbReference type="InterPro" id="IPR019775">
    <property type="entry name" value="WD40_repeat_CS"/>
</dbReference>
<dbReference type="EnsemblProtists" id="EKX48332">
    <property type="protein sequence ID" value="EKX48332"/>
    <property type="gene ID" value="GUITHDRAFT_136844"/>
</dbReference>
<dbReference type="AlphaFoldDB" id="L1JJ61"/>
<dbReference type="PaxDb" id="55529-EKX48332"/>
<dbReference type="HOGENOM" id="CLU_004491_1_0_1"/>
<dbReference type="KEGG" id="gtt:GUITHDRAFT_136844"/>
<evidence type="ECO:0000256" key="3">
    <source>
        <dbReference type="PROSITE-ProRule" id="PRU00221"/>
    </source>
</evidence>
<dbReference type="STRING" id="905079.L1JJ61"/>
<dbReference type="Gene3D" id="2.130.10.10">
    <property type="entry name" value="YVTN repeat-like/Quinoprotein amine dehydrogenase"/>
    <property type="match status" value="5"/>
</dbReference>
<dbReference type="PROSITE" id="PS00678">
    <property type="entry name" value="WD_REPEATS_1"/>
    <property type="match status" value="2"/>
</dbReference>
<feature type="repeat" description="WD" evidence="3">
    <location>
        <begin position="44"/>
        <end position="86"/>
    </location>
</feature>
<dbReference type="SMART" id="SM00320">
    <property type="entry name" value="WD40"/>
    <property type="match status" value="12"/>
</dbReference>
<evidence type="ECO:0000313" key="5">
    <source>
        <dbReference type="EMBL" id="EKX48332.1"/>
    </source>
</evidence>
<evidence type="ECO:0000256" key="4">
    <source>
        <dbReference type="SAM" id="MobiDB-lite"/>
    </source>
</evidence>
<dbReference type="InterPro" id="IPR015943">
    <property type="entry name" value="WD40/YVTN_repeat-like_dom_sf"/>
</dbReference>
<dbReference type="GeneID" id="17304919"/>